<evidence type="ECO:0000313" key="4">
    <source>
        <dbReference type="Proteomes" id="UP000193685"/>
    </source>
</evidence>
<proteinExistence type="predicted"/>
<feature type="region of interest" description="Disordered" evidence="1">
    <location>
        <begin position="201"/>
        <end position="225"/>
    </location>
</feature>
<evidence type="ECO:0000256" key="1">
    <source>
        <dbReference type="SAM" id="MobiDB-lite"/>
    </source>
</evidence>
<protein>
    <submittedName>
        <fullName evidence="3">Uncharacterized protein</fullName>
    </submittedName>
</protein>
<accession>A0A1Y2FLT0</accession>
<evidence type="ECO:0000313" key="3">
    <source>
        <dbReference type="EMBL" id="ORY83725.1"/>
    </source>
</evidence>
<feature type="signal peptide" evidence="2">
    <location>
        <begin position="1"/>
        <end position="23"/>
    </location>
</feature>
<dbReference type="GeneID" id="63783399"/>
<dbReference type="EMBL" id="MCFI01000007">
    <property type="protein sequence ID" value="ORY83725.1"/>
    <property type="molecule type" value="Genomic_DNA"/>
</dbReference>
<reference evidence="3 4" key="1">
    <citation type="submission" date="2016-07" db="EMBL/GenBank/DDBJ databases">
        <title>Pervasive Adenine N6-methylation of Active Genes in Fungi.</title>
        <authorList>
            <consortium name="DOE Joint Genome Institute"/>
            <person name="Mondo S.J."/>
            <person name="Dannebaum R.O."/>
            <person name="Kuo R.C."/>
            <person name="Labutti K."/>
            <person name="Haridas S."/>
            <person name="Kuo A."/>
            <person name="Salamov A."/>
            <person name="Ahrendt S.R."/>
            <person name="Lipzen A."/>
            <person name="Sullivan W."/>
            <person name="Andreopoulos W.B."/>
            <person name="Clum A."/>
            <person name="Lindquist E."/>
            <person name="Daum C."/>
            <person name="Ramamoorthy G.K."/>
            <person name="Gryganskyi A."/>
            <person name="Culley D."/>
            <person name="Magnuson J.K."/>
            <person name="James T.Y."/>
            <person name="O'Malley M.A."/>
            <person name="Stajich J.E."/>
            <person name="Spatafora J.W."/>
            <person name="Visel A."/>
            <person name="Grigoriev I.V."/>
        </authorList>
    </citation>
    <scope>NUCLEOTIDE SEQUENCE [LARGE SCALE GENOMIC DNA]</scope>
    <source>
        <strain evidence="3 4">12-1054</strain>
    </source>
</reference>
<gene>
    <name evidence="3" type="ORF">BCR37DRAFT_277137</name>
</gene>
<evidence type="ECO:0000256" key="2">
    <source>
        <dbReference type="SAM" id="SignalP"/>
    </source>
</evidence>
<keyword evidence="4" id="KW-1185">Reference proteome</keyword>
<dbReference type="Proteomes" id="UP000193685">
    <property type="component" value="Unassembled WGS sequence"/>
</dbReference>
<dbReference type="RefSeq" id="XP_040726020.1">
    <property type="nucleotide sequence ID" value="XM_040866800.1"/>
</dbReference>
<feature type="chain" id="PRO_5012802035" evidence="2">
    <location>
        <begin position="24"/>
        <end position="297"/>
    </location>
</feature>
<name>A0A1Y2FLT0_PROLT</name>
<sequence length="297" mass="32914">MMLKTELISHLSLWISLFDLSAAQNHAGLACVRTSYVDDGKCFALDFTLYKLVPLPEGLSCAVYCKSEANIFDVWYQTMKKLPNSRPSVCSTGWELIEWSSWTPDETFKGNPSSTDWPIEFQAQSTTPEESQLIKHKRGVEDHCTTRNSQQQLRRNKVVLMAAFTYHLIMSMHSINTLRITVFEQMRSLSGRFGFAALVQDAESQSPTRPTDHSSHGPQSSEAGLGVCISPAATEGTNTKAQSLTRLKWTSCGCMLSLGFNRLLLKGLDGVDPGSSTQYVPSKTSQGTLQNYRAIGI</sequence>
<comment type="caution">
    <text evidence="3">The sequence shown here is derived from an EMBL/GenBank/DDBJ whole genome shotgun (WGS) entry which is preliminary data.</text>
</comment>
<organism evidence="3 4">
    <name type="scientific">Protomyces lactucae-debilis</name>
    <dbReference type="NCBI Taxonomy" id="2754530"/>
    <lineage>
        <taxon>Eukaryota</taxon>
        <taxon>Fungi</taxon>
        <taxon>Dikarya</taxon>
        <taxon>Ascomycota</taxon>
        <taxon>Taphrinomycotina</taxon>
        <taxon>Taphrinomycetes</taxon>
        <taxon>Taphrinales</taxon>
        <taxon>Protomycetaceae</taxon>
        <taxon>Protomyces</taxon>
    </lineage>
</organism>
<keyword evidence="2" id="KW-0732">Signal</keyword>
<dbReference type="PROSITE" id="PS51257">
    <property type="entry name" value="PROKAR_LIPOPROTEIN"/>
    <property type="match status" value="1"/>
</dbReference>
<dbReference type="AlphaFoldDB" id="A0A1Y2FLT0"/>